<dbReference type="EMBL" id="JAHOPC010000002">
    <property type="protein sequence ID" value="MBU8865753.1"/>
    <property type="molecule type" value="Genomic_DNA"/>
</dbReference>
<evidence type="ECO:0000256" key="2">
    <source>
        <dbReference type="ARBA" id="ARBA00023002"/>
    </source>
</evidence>
<evidence type="ECO:0000313" key="3">
    <source>
        <dbReference type="EMBL" id="MBU8865753.1"/>
    </source>
</evidence>
<organism evidence="3 4">
    <name type="scientific">Paenarthrobacter aromaticivorans</name>
    <dbReference type="NCBI Taxonomy" id="2849150"/>
    <lineage>
        <taxon>Bacteria</taxon>
        <taxon>Bacillati</taxon>
        <taxon>Actinomycetota</taxon>
        <taxon>Actinomycetes</taxon>
        <taxon>Micrococcales</taxon>
        <taxon>Micrococcaceae</taxon>
        <taxon>Paenarthrobacter</taxon>
    </lineage>
</organism>
<dbReference type="InterPro" id="IPR051122">
    <property type="entry name" value="SDR_DHRS6-like"/>
</dbReference>
<keyword evidence="4" id="KW-1185">Reference proteome</keyword>
<dbReference type="NCBIfam" id="NF005754">
    <property type="entry name" value="PRK07578.1"/>
    <property type="match status" value="1"/>
</dbReference>
<gene>
    <name evidence="3" type="ORF">KSW38_05550</name>
</gene>
<dbReference type="PANTHER" id="PTHR43477">
    <property type="entry name" value="DIHYDROANTICAPSIN 7-DEHYDROGENASE"/>
    <property type="match status" value="1"/>
</dbReference>
<evidence type="ECO:0000256" key="1">
    <source>
        <dbReference type="ARBA" id="ARBA00006484"/>
    </source>
</evidence>
<protein>
    <submittedName>
        <fullName evidence="3">Short chain dehydrogenase</fullName>
    </submittedName>
</protein>
<dbReference type="Proteomes" id="UP000824166">
    <property type="component" value="Unassembled WGS sequence"/>
</dbReference>
<name>A0ABS6I1Y2_9MICC</name>
<comment type="caution">
    <text evidence="3">The sequence shown here is derived from an EMBL/GenBank/DDBJ whole genome shotgun (WGS) entry which is preliminary data.</text>
</comment>
<comment type="similarity">
    <text evidence="1">Belongs to the short-chain dehydrogenases/reductases (SDR) family.</text>
</comment>
<dbReference type="PANTHER" id="PTHR43477:SF1">
    <property type="entry name" value="DIHYDROANTICAPSIN 7-DEHYDROGENASE"/>
    <property type="match status" value="1"/>
</dbReference>
<reference evidence="3 4" key="1">
    <citation type="submission" date="2021-06" db="EMBL/GenBank/DDBJ databases">
        <authorList>
            <person name="Jeong J.W."/>
        </authorList>
    </citation>
    <scope>NUCLEOTIDE SEQUENCE [LARGE SCALE GENOMIC DNA]</scope>
    <source>
        <strain evidence="3 4">MMS21-TAE1-1</strain>
    </source>
</reference>
<accession>A0ABS6I1Y2</accession>
<evidence type="ECO:0000313" key="4">
    <source>
        <dbReference type="Proteomes" id="UP000824166"/>
    </source>
</evidence>
<proteinExistence type="inferred from homology"/>
<sequence>MKVLIVGANGLLGSAAVAALKGRHEVIEASRSGEVSVDLTDPQSILRMFKEVGTVDAVISCTGSVPFKPLAELTAEDFRSGFEDKVIGQVNLAQLGVDYLSDGGSVTLTTGVLAREPILTGAAASLANGALESFVMAAAAELPRRIRINAVSPTVLAEATGYHEFFPGFQQVPAETVGRAYVKSVEGIQTGQIYALD</sequence>
<keyword evidence="2" id="KW-0560">Oxidoreductase</keyword>
<dbReference type="RefSeq" id="WP_216923590.1">
    <property type="nucleotide sequence ID" value="NZ_JAHOPC010000002.1"/>
</dbReference>
<dbReference type="CDD" id="cd11731">
    <property type="entry name" value="Lin1944_like_SDR_c"/>
    <property type="match status" value="1"/>
</dbReference>
<dbReference type="Pfam" id="PF13561">
    <property type="entry name" value="adh_short_C2"/>
    <property type="match status" value="1"/>
</dbReference>
<dbReference type="InterPro" id="IPR002347">
    <property type="entry name" value="SDR_fam"/>
</dbReference>